<accession>A0A844VZZ2</accession>
<gene>
    <name evidence="2" type="ORF">GLS40_05000</name>
</gene>
<feature type="domain" description="DUF1330" evidence="1">
    <location>
        <begin position="52"/>
        <end position="143"/>
    </location>
</feature>
<dbReference type="AlphaFoldDB" id="A0A844VZZ2"/>
<dbReference type="Gene3D" id="3.30.70.100">
    <property type="match status" value="1"/>
</dbReference>
<dbReference type="InterPro" id="IPR010753">
    <property type="entry name" value="DUF1330"/>
</dbReference>
<organism evidence="2 3">
    <name type="scientific">Pseudooceanicola pacificus</name>
    <dbReference type="NCBI Taxonomy" id="2676438"/>
    <lineage>
        <taxon>Bacteria</taxon>
        <taxon>Pseudomonadati</taxon>
        <taxon>Pseudomonadota</taxon>
        <taxon>Alphaproteobacteria</taxon>
        <taxon>Rhodobacterales</taxon>
        <taxon>Paracoccaceae</taxon>
        <taxon>Pseudooceanicola</taxon>
    </lineage>
</organism>
<evidence type="ECO:0000259" key="1">
    <source>
        <dbReference type="Pfam" id="PF07045"/>
    </source>
</evidence>
<sequence length="147" mass="15858">MAGLTARLAAEHRHLRSAGGGVRGPHGVDRGGQLRHASARLGASSPGVNMPCYVIAHLRFSDRSEFRTAQAKFARIFREAGARLLAADEEPHCVEGDLTADRIVMVEFPSVAVATAFLDSPEYDQLRRDRAVMADATSVFIRGIDSA</sequence>
<dbReference type="PANTHER" id="PTHR41521:SF4">
    <property type="entry name" value="BLR0684 PROTEIN"/>
    <property type="match status" value="1"/>
</dbReference>
<dbReference type="EMBL" id="WNXQ01000002">
    <property type="protein sequence ID" value="MWB77376.1"/>
    <property type="molecule type" value="Genomic_DNA"/>
</dbReference>
<name>A0A844VZZ2_9RHOB</name>
<dbReference type="PANTHER" id="PTHR41521">
    <property type="match status" value="1"/>
</dbReference>
<reference evidence="2 3" key="1">
    <citation type="submission" date="2019-11" db="EMBL/GenBank/DDBJ databases">
        <title>Pseudooceanicola pacifica sp. nov., isolated from deep-sea sediment of the Pacific Ocean.</title>
        <authorList>
            <person name="Lyu L."/>
        </authorList>
    </citation>
    <scope>NUCLEOTIDE SEQUENCE [LARGE SCALE GENOMIC DNA]</scope>
    <source>
        <strain evidence="2 3">216_PA32_1</strain>
    </source>
</reference>
<dbReference type="InterPro" id="IPR011008">
    <property type="entry name" value="Dimeric_a/b-barrel"/>
</dbReference>
<protein>
    <submittedName>
        <fullName evidence="2">DUF1330 domain-containing protein</fullName>
    </submittedName>
</protein>
<dbReference type="Pfam" id="PF07045">
    <property type="entry name" value="DUF1330"/>
    <property type="match status" value="1"/>
</dbReference>
<keyword evidence="3" id="KW-1185">Reference proteome</keyword>
<evidence type="ECO:0000313" key="3">
    <source>
        <dbReference type="Proteomes" id="UP000443843"/>
    </source>
</evidence>
<dbReference type="SUPFAM" id="SSF54909">
    <property type="entry name" value="Dimeric alpha+beta barrel"/>
    <property type="match status" value="1"/>
</dbReference>
<evidence type="ECO:0000313" key="2">
    <source>
        <dbReference type="EMBL" id="MWB77376.1"/>
    </source>
</evidence>
<comment type="caution">
    <text evidence="2">The sequence shown here is derived from an EMBL/GenBank/DDBJ whole genome shotgun (WGS) entry which is preliminary data.</text>
</comment>
<proteinExistence type="predicted"/>
<dbReference type="Proteomes" id="UP000443843">
    <property type="component" value="Unassembled WGS sequence"/>
</dbReference>